<dbReference type="RefSeq" id="WP_379529087.1">
    <property type="nucleotide sequence ID" value="NZ_JBHSBI010000008.1"/>
</dbReference>
<dbReference type="EMBL" id="JBHSBI010000008">
    <property type="protein sequence ID" value="MFC4009023.1"/>
    <property type="molecule type" value="Genomic_DNA"/>
</dbReference>
<dbReference type="Proteomes" id="UP001595851">
    <property type="component" value="Unassembled WGS sequence"/>
</dbReference>
<reference evidence="2" key="1">
    <citation type="journal article" date="2019" name="Int. J. Syst. Evol. Microbiol.">
        <title>The Global Catalogue of Microorganisms (GCM) 10K type strain sequencing project: providing services to taxonomists for standard genome sequencing and annotation.</title>
        <authorList>
            <consortium name="The Broad Institute Genomics Platform"/>
            <consortium name="The Broad Institute Genome Sequencing Center for Infectious Disease"/>
            <person name="Wu L."/>
            <person name="Ma J."/>
        </authorList>
    </citation>
    <scope>NUCLEOTIDE SEQUENCE [LARGE SCALE GENOMIC DNA]</scope>
    <source>
        <strain evidence="2">TBRC 1276</strain>
    </source>
</reference>
<name>A0ABV8G8N3_9ACTN</name>
<comment type="caution">
    <text evidence="1">The sequence shown here is derived from an EMBL/GenBank/DDBJ whole genome shotgun (WGS) entry which is preliminary data.</text>
</comment>
<proteinExistence type="predicted"/>
<keyword evidence="2" id="KW-1185">Reference proteome</keyword>
<evidence type="ECO:0000313" key="2">
    <source>
        <dbReference type="Proteomes" id="UP001595851"/>
    </source>
</evidence>
<evidence type="ECO:0008006" key="3">
    <source>
        <dbReference type="Google" id="ProtNLM"/>
    </source>
</evidence>
<dbReference type="InterPro" id="IPR036457">
    <property type="entry name" value="PPM-type-like_dom_sf"/>
</dbReference>
<evidence type="ECO:0000313" key="1">
    <source>
        <dbReference type="EMBL" id="MFC4009023.1"/>
    </source>
</evidence>
<dbReference type="SUPFAM" id="SSF81606">
    <property type="entry name" value="PP2C-like"/>
    <property type="match status" value="1"/>
</dbReference>
<sequence length="270" mass="29684">MRANVSSHYLHKGGGSEEEYEDAFATTPDMRRLEDVAADGLGIAISDGASESILAGRWARLLVRHFTAAIPDVLGTRDAFANHAVGAAEQWKLSIGEYVAEREAAGRPIQWYEQPKMDRGAFATLLVAGLSVMQQEDGSSLATWVAAGIGDCALFHVRDNRLLTSFPMTDSAEFTSNPALLNSKSHDRDLIADRMKTHVGILRQKDDLYICTDAVAAWFLGQAECQNRPWETLEDLDTADGPTFADLVDEERTGGRMRNDDSTLIHVTVW</sequence>
<organism evidence="1 2">
    <name type="scientific">Nonomuraea purpurea</name>
    <dbReference type="NCBI Taxonomy" id="1849276"/>
    <lineage>
        <taxon>Bacteria</taxon>
        <taxon>Bacillati</taxon>
        <taxon>Actinomycetota</taxon>
        <taxon>Actinomycetes</taxon>
        <taxon>Streptosporangiales</taxon>
        <taxon>Streptosporangiaceae</taxon>
        <taxon>Nonomuraea</taxon>
    </lineage>
</organism>
<accession>A0ABV8G8N3</accession>
<protein>
    <recommendedName>
        <fullName evidence="3">Protein phosphatase 2C domain-containing protein</fullName>
    </recommendedName>
</protein>
<gene>
    <name evidence="1" type="ORF">ACFOY2_17460</name>
</gene>